<dbReference type="AlphaFoldDB" id="A0A8K0D817"/>
<dbReference type="InterPro" id="IPR036259">
    <property type="entry name" value="MFS_trans_sf"/>
</dbReference>
<feature type="transmembrane region" description="Helical" evidence="3">
    <location>
        <begin position="555"/>
        <end position="577"/>
    </location>
</feature>
<dbReference type="CDD" id="cd17352">
    <property type="entry name" value="MFS_MCT_SLC16"/>
    <property type="match status" value="1"/>
</dbReference>
<feature type="transmembrane region" description="Helical" evidence="3">
    <location>
        <begin position="494"/>
        <end position="517"/>
    </location>
</feature>
<dbReference type="PROSITE" id="PS50850">
    <property type="entry name" value="MFS"/>
    <property type="match status" value="1"/>
</dbReference>
<dbReference type="InterPro" id="IPR011701">
    <property type="entry name" value="MFS"/>
</dbReference>
<dbReference type="OrthoDB" id="6499973at2759"/>
<dbReference type="PANTHER" id="PTHR11360">
    <property type="entry name" value="MONOCARBOXYLATE TRANSPORTER"/>
    <property type="match status" value="1"/>
</dbReference>
<feature type="transmembrane region" description="Helical" evidence="3">
    <location>
        <begin position="95"/>
        <end position="114"/>
    </location>
</feature>
<evidence type="ECO:0000256" key="3">
    <source>
        <dbReference type="SAM" id="Phobius"/>
    </source>
</evidence>
<evidence type="ECO:0000256" key="1">
    <source>
        <dbReference type="ARBA" id="ARBA00004141"/>
    </source>
</evidence>
<keyword evidence="6" id="KW-1185">Reference proteome</keyword>
<dbReference type="InterPro" id="IPR050327">
    <property type="entry name" value="Proton-linked_MCT"/>
</dbReference>
<feature type="transmembrane region" description="Helical" evidence="3">
    <location>
        <begin position="431"/>
        <end position="452"/>
    </location>
</feature>
<evidence type="ECO:0000313" key="5">
    <source>
        <dbReference type="EMBL" id="KAF2898611.1"/>
    </source>
</evidence>
<dbReference type="GO" id="GO:0008028">
    <property type="term" value="F:monocarboxylic acid transmembrane transporter activity"/>
    <property type="evidence" value="ECO:0007669"/>
    <property type="project" value="TreeGrafter"/>
</dbReference>
<dbReference type="FunFam" id="1.20.1250.20:FF:000398">
    <property type="entry name" value="Monocarboxylate transporter 14"/>
    <property type="match status" value="1"/>
</dbReference>
<dbReference type="GO" id="GO:0016020">
    <property type="term" value="C:membrane"/>
    <property type="evidence" value="ECO:0007669"/>
    <property type="project" value="UniProtKB-SubCell"/>
</dbReference>
<protein>
    <recommendedName>
        <fullName evidence="4">Major facilitator superfamily (MFS) profile domain-containing protein</fullName>
    </recommendedName>
</protein>
<feature type="region of interest" description="Disordered" evidence="2">
    <location>
        <begin position="1"/>
        <end position="22"/>
    </location>
</feature>
<feature type="transmembrane region" description="Helical" evidence="3">
    <location>
        <begin position="185"/>
        <end position="206"/>
    </location>
</feature>
<accession>A0A8K0D817</accession>
<feature type="transmembrane region" description="Helical" evidence="3">
    <location>
        <begin position="153"/>
        <end position="173"/>
    </location>
</feature>
<dbReference type="PANTHER" id="PTHR11360:SF284">
    <property type="entry name" value="EG:103B4.3 PROTEIN-RELATED"/>
    <property type="match status" value="1"/>
</dbReference>
<feature type="transmembrane region" description="Helical" evidence="3">
    <location>
        <begin position="398"/>
        <end position="419"/>
    </location>
</feature>
<gene>
    <name evidence="5" type="ORF">ILUMI_07557</name>
</gene>
<evidence type="ECO:0000313" key="6">
    <source>
        <dbReference type="Proteomes" id="UP000801492"/>
    </source>
</evidence>
<evidence type="ECO:0000256" key="2">
    <source>
        <dbReference type="SAM" id="MobiDB-lite"/>
    </source>
</evidence>
<keyword evidence="3" id="KW-1133">Transmembrane helix</keyword>
<dbReference type="InterPro" id="IPR020846">
    <property type="entry name" value="MFS_dom"/>
</dbReference>
<keyword evidence="3" id="KW-0472">Membrane</keyword>
<feature type="transmembrane region" description="Helical" evidence="3">
    <location>
        <begin position="464"/>
        <end position="488"/>
    </location>
</feature>
<feature type="transmembrane region" description="Helical" evidence="3">
    <location>
        <begin position="68"/>
        <end position="88"/>
    </location>
</feature>
<keyword evidence="3" id="KW-0812">Transmembrane</keyword>
<comment type="caution">
    <text evidence="5">The sequence shown here is derived from an EMBL/GenBank/DDBJ whole genome shotgun (WGS) entry which is preliminary data.</text>
</comment>
<organism evidence="5 6">
    <name type="scientific">Ignelater luminosus</name>
    <name type="common">Cucubano</name>
    <name type="synonym">Pyrophorus luminosus</name>
    <dbReference type="NCBI Taxonomy" id="2038154"/>
    <lineage>
        <taxon>Eukaryota</taxon>
        <taxon>Metazoa</taxon>
        <taxon>Ecdysozoa</taxon>
        <taxon>Arthropoda</taxon>
        <taxon>Hexapoda</taxon>
        <taxon>Insecta</taxon>
        <taxon>Pterygota</taxon>
        <taxon>Neoptera</taxon>
        <taxon>Endopterygota</taxon>
        <taxon>Coleoptera</taxon>
        <taxon>Polyphaga</taxon>
        <taxon>Elateriformia</taxon>
        <taxon>Elateroidea</taxon>
        <taxon>Elateridae</taxon>
        <taxon>Agrypninae</taxon>
        <taxon>Pyrophorini</taxon>
        <taxon>Ignelater</taxon>
    </lineage>
</organism>
<dbReference type="SUPFAM" id="SSF103473">
    <property type="entry name" value="MFS general substrate transporter"/>
    <property type="match status" value="1"/>
</dbReference>
<dbReference type="Proteomes" id="UP000801492">
    <property type="component" value="Unassembled WGS sequence"/>
</dbReference>
<dbReference type="Pfam" id="PF07690">
    <property type="entry name" value="MFS_1"/>
    <property type="match status" value="2"/>
</dbReference>
<feature type="transmembrane region" description="Helical" evidence="3">
    <location>
        <begin position="524"/>
        <end position="543"/>
    </location>
</feature>
<sequence length="594" mass="65461">MSIPNNTRKSEDEEESELPPPPDGGWGWVVVFGSFMIHIITDGVTYSFGVFYDEFLGYFNEGKGATSWILSILVGVTLCSGPISSSFVNRWGCRPVTIAGAILASICMIISCWARNVTTLYFTIGIGTGLGFGLIYLPAIVSVTTYFEKKRSLATGIAVCGSGFGTFIFAPVINLLLTQYGWRGAMLIIAAIVLECIIFGALFRPLEYESDVIKEKETPENSGISLKNSGAKMDIHISDHNLPMLLVNSDNEKIDRPRSMGHFSLPKPLKSATLEKNGSIHSGKFKNSEIARLAFSHPVLSSAHSDSGRQHLRPRPLNRPDVFYQGSLMNIPYYRSRNDLKNAEEADLMGRRLSTHSKRRHSETKEYETTICGFVPCSQETKDTLREMLDFSLFKDPIFIIFTLSNFFTSIGFNIPYVYIVSKAKTLDISASHASMLLSVIGIANTVGRIVLGYVSDNPKINRLWVYNLCLTICGIATTFSAFCYGFYSLAVYGSVFGFTIGAYVGLTSVILVDLLGLEKLTNAFGLLLLFQGIASFIGPPIAGELFDLLGSYDYGFYVSGITIAISGLMLFAIPPIQRWQARKKSRTPPPNHI</sequence>
<feature type="transmembrane region" description="Helical" evidence="3">
    <location>
        <begin position="26"/>
        <end position="48"/>
    </location>
</feature>
<comment type="subcellular location">
    <subcellularLocation>
        <location evidence="1">Membrane</location>
        <topology evidence="1">Multi-pass membrane protein</topology>
    </subcellularLocation>
</comment>
<dbReference type="EMBL" id="VTPC01003380">
    <property type="protein sequence ID" value="KAF2898611.1"/>
    <property type="molecule type" value="Genomic_DNA"/>
</dbReference>
<proteinExistence type="predicted"/>
<dbReference type="Gene3D" id="1.20.1250.20">
    <property type="entry name" value="MFS general substrate transporter like domains"/>
    <property type="match status" value="2"/>
</dbReference>
<dbReference type="FunFam" id="1.20.1250.20:FF:000271">
    <property type="entry name" value="Monocarboxylate transporter"/>
    <property type="match status" value="1"/>
</dbReference>
<feature type="transmembrane region" description="Helical" evidence="3">
    <location>
        <begin position="120"/>
        <end position="141"/>
    </location>
</feature>
<feature type="domain" description="Major facilitator superfamily (MFS) profile" evidence="4">
    <location>
        <begin position="398"/>
        <end position="594"/>
    </location>
</feature>
<name>A0A8K0D817_IGNLU</name>
<evidence type="ECO:0000259" key="4">
    <source>
        <dbReference type="PROSITE" id="PS50850"/>
    </source>
</evidence>
<reference evidence="5" key="1">
    <citation type="submission" date="2019-08" db="EMBL/GenBank/DDBJ databases">
        <title>The genome of the North American firefly Photinus pyralis.</title>
        <authorList>
            <consortium name="Photinus pyralis genome working group"/>
            <person name="Fallon T.R."/>
            <person name="Sander Lower S.E."/>
            <person name="Weng J.-K."/>
        </authorList>
    </citation>
    <scope>NUCLEOTIDE SEQUENCE</scope>
    <source>
        <strain evidence="5">TRF0915ILg1</strain>
        <tissue evidence="5">Whole body</tissue>
    </source>
</reference>